<accession>W9CX56</accession>
<dbReference type="EMBL" id="AYSA01000019">
    <property type="protein sequence ID" value="ESZ99175.1"/>
    <property type="molecule type" value="Genomic_DNA"/>
</dbReference>
<dbReference type="AlphaFoldDB" id="W9CX56"/>
<evidence type="ECO:0000313" key="1">
    <source>
        <dbReference type="EMBL" id="ESZ99175.1"/>
    </source>
</evidence>
<reference evidence="1 2" key="1">
    <citation type="journal article" date="2014" name="Genome Announc.">
        <title>Draft genome sequence of Sclerotinia borealis, a psychrophilic plant pathogenic fungus.</title>
        <authorList>
            <person name="Mardanov A.V."/>
            <person name="Beletsky A.V."/>
            <person name="Kadnikov V.V."/>
            <person name="Ignatov A.N."/>
            <person name="Ravin N.V."/>
        </authorList>
    </citation>
    <scope>NUCLEOTIDE SEQUENCE [LARGE SCALE GENOMIC DNA]</scope>
    <source>
        <strain evidence="2">F-4157</strain>
    </source>
</reference>
<sequence length="146" mass="16123">MGTKTIRPRQFGYTPLFGSASEYPGFPGARNANSCPTKGNWRGQNNPLASWVLAVAEAQKKGPMPVEPAEDSEEWKALMEYRSEKAFAPKVPPPTLPPPIVSEGIPCRPKILRRSYAEVLSGSKLTVESSSKYIEEQFSVPNEKEK</sequence>
<dbReference type="Proteomes" id="UP000019487">
    <property type="component" value="Unassembled WGS sequence"/>
</dbReference>
<dbReference type="HOGENOM" id="CLU_1778554_0_0_1"/>
<protein>
    <submittedName>
        <fullName evidence="1">Uncharacterized protein</fullName>
    </submittedName>
</protein>
<evidence type="ECO:0000313" key="2">
    <source>
        <dbReference type="Proteomes" id="UP000019487"/>
    </source>
</evidence>
<dbReference type="OrthoDB" id="10656352at2759"/>
<organism evidence="1 2">
    <name type="scientific">Sclerotinia borealis (strain F-4128)</name>
    <dbReference type="NCBI Taxonomy" id="1432307"/>
    <lineage>
        <taxon>Eukaryota</taxon>
        <taxon>Fungi</taxon>
        <taxon>Dikarya</taxon>
        <taxon>Ascomycota</taxon>
        <taxon>Pezizomycotina</taxon>
        <taxon>Leotiomycetes</taxon>
        <taxon>Helotiales</taxon>
        <taxon>Sclerotiniaceae</taxon>
        <taxon>Sclerotinia</taxon>
    </lineage>
</organism>
<keyword evidence="2" id="KW-1185">Reference proteome</keyword>
<proteinExistence type="predicted"/>
<gene>
    <name evidence="1" type="ORF">SBOR_0433</name>
</gene>
<comment type="caution">
    <text evidence="1">The sequence shown here is derived from an EMBL/GenBank/DDBJ whole genome shotgun (WGS) entry which is preliminary data.</text>
</comment>
<name>W9CX56_SCLBF</name>